<comment type="caution">
    <text evidence="5">The sequence shown here is derived from an EMBL/GenBank/DDBJ whole genome shotgun (WGS) entry which is preliminary data.</text>
</comment>
<feature type="domain" description="NB-ARC" evidence="3">
    <location>
        <begin position="36"/>
        <end position="196"/>
    </location>
</feature>
<feature type="domain" description="Disease resistance protein Roq1-like winged-helix" evidence="4">
    <location>
        <begin position="267"/>
        <end position="333"/>
    </location>
</feature>
<name>A0A9R1URA9_LACSA</name>
<evidence type="ECO:0000256" key="2">
    <source>
        <dbReference type="ARBA" id="ARBA00022737"/>
    </source>
</evidence>
<dbReference type="SUPFAM" id="SSF52058">
    <property type="entry name" value="L domain-like"/>
    <property type="match status" value="1"/>
</dbReference>
<keyword evidence="1" id="KW-0433">Leucine-rich repeat</keyword>
<evidence type="ECO:0000313" key="5">
    <source>
        <dbReference type="EMBL" id="KAJ0191513.1"/>
    </source>
</evidence>
<dbReference type="Gene3D" id="3.80.10.10">
    <property type="entry name" value="Ribonuclease Inhibitor"/>
    <property type="match status" value="1"/>
</dbReference>
<dbReference type="Pfam" id="PF23282">
    <property type="entry name" value="WHD_ROQ1"/>
    <property type="match status" value="1"/>
</dbReference>
<organism evidence="5 6">
    <name type="scientific">Lactuca sativa</name>
    <name type="common">Garden lettuce</name>
    <dbReference type="NCBI Taxonomy" id="4236"/>
    <lineage>
        <taxon>Eukaryota</taxon>
        <taxon>Viridiplantae</taxon>
        <taxon>Streptophyta</taxon>
        <taxon>Embryophyta</taxon>
        <taxon>Tracheophyta</taxon>
        <taxon>Spermatophyta</taxon>
        <taxon>Magnoliopsida</taxon>
        <taxon>eudicotyledons</taxon>
        <taxon>Gunneridae</taxon>
        <taxon>Pentapetalae</taxon>
        <taxon>asterids</taxon>
        <taxon>campanulids</taxon>
        <taxon>Asterales</taxon>
        <taxon>Asteraceae</taxon>
        <taxon>Cichorioideae</taxon>
        <taxon>Cichorieae</taxon>
        <taxon>Lactucinae</taxon>
        <taxon>Lactuca</taxon>
    </lineage>
</organism>
<dbReference type="GO" id="GO:0043531">
    <property type="term" value="F:ADP binding"/>
    <property type="evidence" value="ECO:0007669"/>
    <property type="project" value="InterPro"/>
</dbReference>
<gene>
    <name evidence="5" type="ORF">LSAT_V11C800407820</name>
</gene>
<protein>
    <recommendedName>
        <fullName evidence="7">NB-ARC domain-containing protein</fullName>
    </recommendedName>
</protein>
<evidence type="ECO:0000259" key="4">
    <source>
        <dbReference type="Pfam" id="PF23282"/>
    </source>
</evidence>
<dbReference type="PANTHER" id="PTHR11017">
    <property type="entry name" value="LEUCINE-RICH REPEAT-CONTAINING PROTEIN"/>
    <property type="match status" value="1"/>
</dbReference>
<dbReference type="InterPro" id="IPR044974">
    <property type="entry name" value="Disease_R_plants"/>
</dbReference>
<dbReference type="GO" id="GO:0006952">
    <property type="term" value="P:defense response"/>
    <property type="evidence" value="ECO:0007669"/>
    <property type="project" value="InterPro"/>
</dbReference>
<sequence>MMHESKGIKQIVVGISHKVHVTSSANENLIGIAVRMQRLKSELQIGSGGVLMIGIWGVGGGGKSTLASSVYGEICREFDGCCFVENIREEASRYGCGKLQEKILSEMNVNRVGGGLRLINNRFCHRKVLIVLDDVDQLDQLKALAGSHDWFGEGSRILITTRDAHVLIAHKVDVIHNISLLNNDEAMKLFHKHAHRDQRPLEDYELLSKEVVSYAGGLPLALTVIGSFLCDKNIHEWKSALARLKDIPNDDIVGKLKISFDGLTKVEKDLFLDIACFFRWEKKDRAMEILDACGFHPVIGVKVLIQKALITVSEYGEFDMHDLVQEMGHYIVRVEHPKNPEKHSRVWEDEDVRKISAMDATTELDKIEAIKACYDSLLLKDQNLTPIVANMKNLRYIEWELGDPANPLSNNFPPRELCCLILSRALQKQLWDGCKLLPNLKIMELWCSNLIMTPDFGGLPNLERFKLKGSWYLEEIHPSIGRLEKLVSLCIEGCVRFKTFPPISRLKKLETLSFSYCPELFNLTMIQHQNMDNLPHLHLDNSGNKVASHGKSWTNSFVTWFKCCSSNLPEVECFLEEPSLPHNNMKRIGFQFFHNLKELCLRKLDLSRCDLRNEVIGSDVWVLPNLQELNLAENKFSRLSFRHVQLPRLKWLNVSYCYDLVELSELPLSIAVIIADGCSSLETFGDIANCKWLWKVSVQGGYKLGPLGSDLLLDSILQGNAIQDHFISVTLQHQILKGFVGRLYRGDTFTMRLPHVRMDPHTMRIRLPHDWYNDFCGFLIRVVTSDMNADINIIIKQEPDEDPPFELWQDSKQAGEPKSDGDLKTNVGYVSFNSLRRTTLLNLSYDSISFSIKRYWTSFAVELVSRKGKDDLMQTRNVAADCSEFWDDEDDYRKPFRIQHVSKSSINILWRPSDNI</sequence>
<dbReference type="InterPro" id="IPR002182">
    <property type="entry name" value="NB-ARC"/>
</dbReference>
<dbReference type="InterPro" id="IPR027417">
    <property type="entry name" value="P-loop_NTPase"/>
</dbReference>
<keyword evidence="6" id="KW-1185">Reference proteome</keyword>
<dbReference type="Gene3D" id="3.40.50.300">
    <property type="entry name" value="P-loop containing nucleotide triphosphate hydrolases"/>
    <property type="match status" value="1"/>
</dbReference>
<dbReference type="PANTHER" id="PTHR11017:SF271">
    <property type="entry name" value="DISEASE RESISTANCE PROTEIN (TIR-NBS-LRR CLASS) FAMILY"/>
    <property type="match status" value="1"/>
</dbReference>
<evidence type="ECO:0008006" key="7">
    <source>
        <dbReference type="Google" id="ProtNLM"/>
    </source>
</evidence>
<evidence type="ECO:0000256" key="1">
    <source>
        <dbReference type="ARBA" id="ARBA00022614"/>
    </source>
</evidence>
<proteinExistence type="predicted"/>
<dbReference type="SUPFAM" id="SSF52540">
    <property type="entry name" value="P-loop containing nucleoside triphosphate hydrolases"/>
    <property type="match status" value="1"/>
</dbReference>
<dbReference type="Gene3D" id="1.10.8.430">
    <property type="entry name" value="Helical domain of apoptotic protease-activating factors"/>
    <property type="match status" value="1"/>
</dbReference>
<dbReference type="EMBL" id="NBSK02000008">
    <property type="protein sequence ID" value="KAJ0191513.1"/>
    <property type="molecule type" value="Genomic_DNA"/>
</dbReference>
<dbReference type="InterPro" id="IPR058192">
    <property type="entry name" value="WHD_ROQ1-like"/>
</dbReference>
<dbReference type="Proteomes" id="UP000235145">
    <property type="component" value="Unassembled WGS sequence"/>
</dbReference>
<dbReference type="InterPro" id="IPR042197">
    <property type="entry name" value="Apaf_helical"/>
</dbReference>
<reference evidence="5 6" key="1">
    <citation type="journal article" date="2017" name="Nat. Commun.">
        <title>Genome assembly with in vitro proximity ligation data and whole-genome triplication in lettuce.</title>
        <authorList>
            <person name="Reyes-Chin-Wo S."/>
            <person name="Wang Z."/>
            <person name="Yang X."/>
            <person name="Kozik A."/>
            <person name="Arikit S."/>
            <person name="Song C."/>
            <person name="Xia L."/>
            <person name="Froenicke L."/>
            <person name="Lavelle D.O."/>
            <person name="Truco M.J."/>
            <person name="Xia R."/>
            <person name="Zhu S."/>
            <person name="Xu C."/>
            <person name="Xu H."/>
            <person name="Xu X."/>
            <person name="Cox K."/>
            <person name="Korf I."/>
            <person name="Meyers B.C."/>
            <person name="Michelmore R.W."/>
        </authorList>
    </citation>
    <scope>NUCLEOTIDE SEQUENCE [LARGE SCALE GENOMIC DNA]</scope>
    <source>
        <strain evidence="6">cv. Salinas</strain>
        <tissue evidence="5">Seedlings</tissue>
    </source>
</reference>
<evidence type="ECO:0000259" key="3">
    <source>
        <dbReference type="Pfam" id="PF00931"/>
    </source>
</evidence>
<dbReference type="InterPro" id="IPR032675">
    <property type="entry name" value="LRR_dom_sf"/>
</dbReference>
<dbReference type="AlphaFoldDB" id="A0A9R1URA9"/>
<dbReference type="PRINTS" id="PR00364">
    <property type="entry name" value="DISEASERSIST"/>
</dbReference>
<accession>A0A9R1URA9</accession>
<keyword evidence="2" id="KW-0677">Repeat</keyword>
<dbReference type="Pfam" id="PF00931">
    <property type="entry name" value="NB-ARC"/>
    <property type="match status" value="1"/>
</dbReference>
<evidence type="ECO:0000313" key="6">
    <source>
        <dbReference type="Proteomes" id="UP000235145"/>
    </source>
</evidence>